<protein>
    <submittedName>
        <fullName evidence="2">Uncharacterized protein (TIGR02284 family)</fullName>
    </submittedName>
</protein>
<reference evidence="2 3" key="1">
    <citation type="submission" date="2023-07" db="EMBL/GenBank/DDBJ databases">
        <title>Sorghum-associated microbial communities from plants grown in Nebraska, USA.</title>
        <authorList>
            <person name="Schachtman D."/>
        </authorList>
    </citation>
    <scope>NUCLEOTIDE SEQUENCE [LARGE SCALE GENOMIC DNA]</scope>
    <source>
        <strain evidence="2 3">DS1709</strain>
    </source>
</reference>
<dbReference type="InterPro" id="IPR012347">
    <property type="entry name" value="Ferritin-like"/>
</dbReference>
<accession>A0ABU1LFT6</accession>
<evidence type="ECO:0000313" key="3">
    <source>
        <dbReference type="Proteomes" id="UP001184853"/>
    </source>
</evidence>
<dbReference type="Pfam" id="PF09537">
    <property type="entry name" value="DUF2383"/>
    <property type="match status" value="1"/>
</dbReference>
<name>A0ABU1LFT6_9FLAO</name>
<sequence length="153" mass="17234">MKNEQEVSVLNDLLHITNDRIEGFSKVEEKIWENYPDVKPEYAKMVSLSKVMKNELINLINEDGGEAEDSPSVAGALHRTWIDIKNSFTIGNAEESTLGNVVFGEKAAIEAYQNAIDSGKLTEKSLPIVSEHLKNIKDSYNQFKGISEYKDRE</sequence>
<comment type="caution">
    <text evidence="2">The sequence shown here is derived from an EMBL/GenBank/DDBJ whole genome shotgun (WGS) entry which is preliminary data.</text>
</comment>
<dbReference type="RefSeq" id="WP_062161366.1">
    <property type="nucleotide sequence ID" value="NZ_JAVDQS010000006.1"/>
</dbReference>
<proteinExistence type="predicted"/>
<dbReference type="Gene3D" id="1.20.1260.10">
    <property type="match status" value="1"/>
</dbReference>
<dbReference type="InterPro" id="IPR019052">
    <property type="entry name" value="DUF2383"/>
</dbReference>
<keyword evidence="3" id="KW-1185">Reference proteome</keyword>
<gene>
    <name evidence="2" type="ORF">J2781_002402</name>
</gene>
<dbReference type="Proteomes" id="UP001184853">
    <property type="component" value="Unassembled WGS sequence"/>
</dbReference>
<dbReference type="InterPro" id="IPR011971">
    <property type="entry name" value="CHP02284"/>
</dbReference>
<dbReference type="NCBIfam" id="TIGR02284">
    <property type="entry name" value="PA2169 family four-helix-bundle protein"/>
    <property type="match status" value="1"/>
</dbReference>
<evidence type="ECO:0000313" key="2">
    <source>
        <dbReference type="EMBL" id="MDR6405470.1"/>
    </source>
</evidence>
<organism evidence="2 3">
    <name type="scientific">Chryseobacterium geocarposphaerae</name>
    <dbReference type="NCBI Taxonomy" id="1416776"/>
    <lineage>
        <taxon>Bacteria</taxon>
        <taxon>Pseudomonadati</taxon>
        <taxon>Bacteroidota</taxon>
        <taxon>Flavobacteriia</taxon>
        <taxon>Flavobacteriales</taxon>
        <taxon>Weeksellaceae</taxon>
        <taxon>Chryseobacterium group</taxon>
        <taxon>Chryseobacterium</taxon>
    </lineage>
</organism>
<feature type="domain" description="DUF2383" evidence="1">
    <location>
        <begin position="6"/>
        <end position="117"/>
    </location>
</feature>
<evidence type="ECO:0000259" key="1">
    <source>
        <dbReference type="Pfam" id="PF09537"/>
    </source>
</evidence>
<dbReference type="EMBL" id="JAVDQS010000006">
    <property type="protein sequence ID" value="MDR6405470.1"/>
    <property type="molecule type" value="Genomic_DNA"/>
</dbReference>